<dbReference type="EMBL" id="WCSB01000006">
    <property type="protein sequence ID" value="KAB4453167.1"/>
    <property type="molecule type" value="Genomic_DNA"/>
</dbReference>
<evidence type="ECO:0000313" key="3">
    <source>
        <dbReference type="EMBL" id="KAB4453167.1"/>
    </source>
</evidence>
<evidence type="ECO:0000259" key="1">
    <source>
        <dbReference type="Pfam" id="PF19755"/>
    </source>
</evidence>
<evidence type="ECO:0000259" key="2">
    <source>
        <dbReference type="Pfam" id="PF25852"/>
    </source>
</evidence>
<reference evidence="3 4" key="1">
    <citation type="journal article" date="2019" name="Nat. Med.">
        <title>A library of human gut bacterial isolates paired with longitudinal multiomics data enables mechanistic microbiome research.</title>
        <authorList>
            <person name="Poyet M."/>
            <person name="Groussin M."/>
            <person name="Gibbons S.M."/>
            <person name="Avila-Pacheco J."/>
            <person name="Jiang X."/>
            <person name="Kearney S.M."/>
            <person name="Perrotta A.R."/>
            <person name="Berdy B."/>
            <person name="Zhao S."/>
            <person name="Lieberman T.D."/>
            <person name="Swanson P.K."/>
            <person name="Smith M."/>
            <person name="Roesemann S."/>
            <person name="Alexander J.E."/>
            <person name="Rich S.A."/>
            <person name="Livny J."/>
            <person name="Vlamakis H."/>
            <person name="Clish C."/>
            <person name="Bullock K."/>
            <person name="Deik A."/>
            <person name="Scott J."/>
            <person name="Pierce K.A."/>
            <person name="Xavier R.J."/>
            <person name="Alm E.J."/>
        </authorList>
    </citation>
    <scope>NUCLEOTIDE SEQUENCE [LARGE SCALE GENOMIC DNA]</scope>
    <source>
        <strain evidence="3 4">BIOML-A165</strain>
    </source>
</reference>
<dbReference type="InterPro" id="IPR036278">
    <property type="entry name" value="Sialidase_sf"/>
</dbReference>
<dbReference type="Pfam" id="PF25852">
    <property type="entry name" value="DUF6242_C"/>
    <property type="match status" value="1"/>
</dbReference>
<dbReference type="InterPro" id="IPR058667">
    <property type="entry name" value="DUF6242_C"/>
</dbReference>
<dbReference type="Proteomes" id="UP000460317">
    <property type="component" value="Unassembled WGS sequence"/>
</dbReference>
<dbReference type="InterPro" id="IPR046209">
    <property type="entry name" value="DUF6242_N"/>
</dbReference>
<dbReference type="SUPFAM" id="SSF50939">
    <property type="entry name" value="Sialidases"/>
    <property type="match status" value="1"/>
</dbReference>
<dbReference type="RefSeq" id="WP_130041556.1">
    <property type="nucleotide sequence ID" value="NZ_JADNDW010000002.1"/>
</dbReference>
<comment type="caution">
    <text evidence="3">The sequence shown here is derived from an EMBL/GenBank/DDBJ whole genome shotgun (WGS) entry which is preliminary data.</text>
</comment>
<organism evidence="3 4">
    <name type="scientific">Bacteroides thetaiotaomicron</name>
    <dbReference type="NCBI Taxonomy" id="818"/>
    <lineage>
        <taxon>Bacteria</taxon>
        <taxon>Pseudomonadati</taxon>
        <taxon>Bacteroidota</taxon>
        <taxon>Bacteroidia</taxon>
        <taxon>Bacteroidales</taxon>
        <taxon>Bacteroidaceae</taxon>
        <taxon>Bacteroides</taxon>
    </lineage>
</organism>
<dbReference type="AlphaFoldDB" id="A0A3E5HHL6"/>
<feature type="domain" description="DUF6242" evidence="2">
    <location>
        <begin position="150"/>
        <end position="492"/>
    </location>
</feature>
<dbReference type="Pfam" id="PF19755">
    <property type="entry name" value="DUF6242"/>
    <property type="match status" value="1"/>
</dbReference>
<name>A0A3E5HHL6_BACT4</name>
<evidence type="ECO:0008006" key="5">
    <source>
        <dbReference type="Google" id="ProtNLM"/>
    </source>
</evidence>
<gene>
    <name evidence="3" type="ORF">GAN93_08570</name>
</gene>
<proteinExistence type="predicted"/>
<evidence type="ECO:0000313" key="4">
    <source>
        <dbReference type="Proteomes" id="UP000460317"/>
    </source>
</evidence>
<dbReference type="PROSITE" id="PS51257">
    <property type="entry name" value="PROKAR_LIPOPROTEIN"/>
    <property type="match status" value="1"/>
</dbReference>
<accession>A0A3E5HHL6</accession>
<feature type="domain" description="DUF6242" evidence="1">
    <location>
        <begin position="43"/>
        <end position="143"/>
    </location>
</feature>
<protein>
    <recommendedName>
        <fullName evidence="5">Exo-alpha-sialidase</fullName>
    </recommendedName>
</protein>
<sequence>MRIKFLSIIASFFMVSFVITSCLDNDNEVNYSPDATIRAFELDTIGYGVNYKFTIDQVSRLIYNVDSLPVNADTIINSILIKTLTTASGIVTMKDQNDQDSIVNINDSIDLTKYVNATEKNNFLVLKVWAPNMEVQNEYKVNIRMHTMVPDSLSWGKEPIANNPMSNTTEKQKIVTLGDKILLFTQNSDDIYSTAIPAGSPTDRLNYGQKWDKETTGKLPVGADITSIIRFVDKLYLLAENKEVYNSNDGLTWTKDEVLNSDGVSVTNLITSFSDSDGSNHKKINGIAGIVEINGEKYFSFAEKDATWEKDIDKLTAVPAEFPINNLSADVYATESGTLNAIVVGNTKDGLDNDTATVVWASEDGKSWIPMEIPSNNNCPKLVDPSIIHYNDAFYICGKETKDDAKGFQKFYTSPTLLVWKGVDRMFMLPGILPPVKLEGGITQHPSLHESSFKGKEANYTMVVDRNHYIWMVGGQGIDKIWRGRVNKLGFLIQ</sequence>